<protein>
    <recommendedName>
        <fullName evidence="1">DUF6671 domain-containing protein</fullName>
    </recommendedName>
</protein>
<dbReference type="EMBL" id="SETE01000001">
    <property type="protein sequence ID" value="RYM35571.1"/>
    <property type="molecule type" value="Genomic_DNA"/>
</dbReference>
<feature type="domain" description="DUF6671" evidence="1">
    <location>
        <begin position="72"/>
        <end position="288"/>
    </location>
</feature>
<accession>A0A4V1WG60</accession>
<dbReference type="OrthoDB" id="9793837at2"/>
<evidence type="ECO:0000313" key="2">
    <source>
        <dbReference type="EMBL" id="RYM35571.1"/>
    </source>
</evidence>
<gene>
    <name evidence="2" type="ORF">ERX46_00865</name>
</gene>
<dbReference type="InterPro" id="IPR046612">
    <property type="entry name" value="DUF6671"/>
</dbReference>
<dbReference type="RefSeq" id="WP_130091938.1">
    <property type="nucleotide sequence ID" value="NZ_SETE01000001.1"/>
</dbReference>
<evidence type="ECO:0000313" key="3">
    <source>
        <dbReference type="Proteomes" id="UP000293952"/>
    </source>
</evidence>
<evidence type="ECO:0000259" key="1">
    <source>
        <dbReference type="Pfam" id="PF20376"/>
    </source>
</evidence>
<proteinExistence type="predicted"/>
<organism evidence="2 3">
    <name type="scientific">Brumimicrobium glaciale</name>
    <dbReference type="NCBI Taxonomy" id="200475"/>
    <lineage>
        <taxon>Bacteria</taxon>
        <taxon>Pseudomonadati</taxon>
        <taxon>Bacteroidota</taxon>
        <taxon>Flavobacteriia</taxon>
        <taxon>Flavobacteriales</taxon>
        <taxon>Crocinitomicaceae</taxon>
        <taxon>Brumimicrobium</taxon>
    </lineage>
</organism>
<dbReference type="Proteomes" id="UP000293952">
    <property type="component" value="Unassembled WGS sequence"/>
</dbReference>
<sequence length="288" mass="32436">MNLQAKSLHDLFGNRKLVIATKHQKEKVIAPILEAALGVKCIVPENFDTDVFGTFSGEKIRHEDPISTARKKCKTAMKLTNCDIGIASEGSFGAHPHLYFVNADDEFILLIDKKNNLEIIARELSTSTNFGGEEIQTKQELLAFAKQSLFPSHGLILRKEKDDIETISKDFKDLNHLEEVFLSMQSKYGSVFIETDMRAMMNPTRMEVIGLATKRLIEKIRSRCPECASPGFSITETKSGLPCGLCGFPTQSTLYHVLTCANCEFTRREMFPNKKEKEEPMYCDNCNP</sequence>
<dbReference type="AlphaFoldDB" id="A0A4V1WG60"/>
<comment type="caution">
    <text evidence="2">The sequence shown here is derived from an EMBL/GenBank/DDBJ whole genome shotgun (WGS) entry which is preliminary data.</text>
</comment>
<reference evidence="2 3" key="1">
    <citation type="submission" date="2019-02" db="EMBL/GenBank/DDBJ databases">
        <title>Genome sequence of the sea-ice species Brumimicrobium glaciale.</title>
        <authorList>
            <person name="Bowman J.P."/>
        </authorList>
    </citation>
    <scope>NUCLEOTIDE SEQUENCE [LARGE SCALE GENOMIC DNA]</scope>
    <source>
        <strain evidence="2 3">IC156</strain>
    </source>
</reference>
<dbReference type="Pfam" id="PF20376">
    <property type="entry name" value="DUF6671"/>
    <property type="match status" value="1"/>
</dbReference>
<name>A0A4V1WG60_9FLAO</name>
<keyword evidence="3" id="KW-1185">Reference proteome</keyword>